<sequence length="18" mass="2092">MLILYVIVILYLPLKSSI</sequence>
<dbReference type="Proteomes" id="UP000219369">
    <property type="component" value="Unassembled WGS sequence"/>
</dbReference>
<protein>
    <submittedName>
        <fullName evidence="1">Uncharacterized protein</fullName>
    </submittedName>
</protein>
<accession>A0A2H3SQZ4</accession>
<dbReference type="EMBL" id="FMJY01000001">
    <property type="protein sequence ID" value="SCO75805.1"/>
    <property type="molecule type" value="Genomic_DNA"/>
</dbReference>
<proteinExistence type="predicted"/>
<gene>
    <name evidence="1" type="ORF">FRV6_00017</name>
</gene>
<evidence type="ECO:0000313" key="2">
    <source>
        <dbReference type="Proteomes" id="UP000219369"/>
    </source>
</evidence>
<name>A0A2H3SQZ4_FUSOX</name>
<reference evidence="2" key="1">
    <citation type="submission" date="2016-09" db="EMBL/GenBank/DDBJ databases">
        <authorList>
            <person name="Guldener U."/>
        </authorList>
    </citation>
    <scope>NUCLEOTIDE SEQUENCE [LARGE SCALE GENOMIC DNA]</scope>
    <source>
        <strain evidence="2">V64-1</strain>
    </source>
</reference>
<organism evidence="1 2">
    <name type="scientific">Fusarium oxysporum</name>
    <name type="common">Fusarium vascular wilt</name>
    <dbReference type="NCBI Taxonomy" id="5507"/>
    <lineage>
        <taxon>Eukaryota</taxon>
        <taxon>Fungi</taxon>
        <taxon>Dikarya</taxon>
        <taxon>Ascomycota</taxon>
        <taxon>Pezizomycotina</taxon>
        <taxon>Sordariomycetes</taxon>
        <taxon>Hypocreomycetidae</taxon>
        <taxon>Hypocreales</taxon>
        <taxon>Nectriaceae</taxon>
        <taxon>Fusarium</taxon>
        <taxon>Fusarium oxysporum species complex</taxon>
    </lineage>
</organism>
<dbReference type="AlphaFoldDB" id="A0A2H3SQZ4"/>
<evidence type="ECO:0000313" key="1">
    <source>
        <dbReference type="EMBL" id="SCO75805.1"/>
    </source>
</evidence>